<dbReference type="Proteomes" id="UP000288758">
    <property type="component" value="Chromosome"/>
</dbReference>
<dbReference type="AlphaFoldDB" id="A0A410RYZ2"/>
<gene>
    <name evidence="2" type="ORF">EJ065_5642</name>
</gene>
<reference evidence="2 3" key="1">
    <citation type="submission" date="2018-12" db="EMBL/GenBank/DDBJ databases">
        <title>Complete Genome Sequence of the Corallopyronin A producing Myxobacterium Corallococcus coralloides B035.</title>
        <authorList>
            <person name="Bouhired S.M."/>
            <person name="Rupp O."/>
            <person name="Blom J."/>
            <person name="Schaeberle T.F."/>
            <person name="Kehraus S."/>
            <person name="Schiefer A."/>
            <person name="Pfarr K."/>
            <person name="Goesmann A."/>
            <person name="Hoerauf A."/>
            <person name="Koenig G.M."/>
        </authorList>
    </citation>
    <scope>NUCLEOTIDE SEQUENCE [LARGE SCALE GENOMIC DNA]</scope>
    <source>
        <strain evidence="2 3">B035</strain>
    </source>
</reference>
<evidence type="ECO:0000313" key="3">
    <source>
        <dbReference type="Proteomes" id="UP000288758"/>
    </source>
</evidence>
<protein>
    <submittedName>
        <fullName evidence="2">Uncharacterized protein</fullName>
    </submittedName>
</protein>
<organism evidence="2 3">
    <name type="scientific">Corallococcus coralloides</name>
    <name type="common">Myxococcus coralloides</name>
    <dbReference type="NCBI Taxonomy" id="184914"/>
    <lineage>
        <taxon>Bacteria</taxon>
        <taxon>Pseudomonadati</taxon>
        <taxon>Myxococcota</taxon>
        <taxon>Myxococcia</taxon>
        <taxon>Myxococcales</taxon>
        <taxon>Cystobacterineae</taxon>
        <taxon>Myxococcaceae</taxon>
        <taxon>Corallococcus</taxon>
    </lineage>
</organism>
<feature type="region of interest" description="Disordered" evidence="1">
    <location>
        <begin position="1"/>
        <end position="42"/>
    </location>
</feature>
<feature type="compositionally biased region" description="Basic and acidic residues" evidence="1">
    <location>
        <begin position="19"/>
        <end position="42"/>
    </location>
</feature>
<proteinExistence type="predicted"/>
<dbReference type="RefSeq" id="WP_276320207.1">
    <property type="nucleotide sequence ID" value="NZ_CP034669.1"/>
</dbReference>
<dbReference type="EMBL" id="CP034669">
    <property type="protein sequence ID" value="QAT87175.1"/>
    <property type="molecule type" value="Genomic_DNA"/>
</dbReference>
<sequence>MLLILSTTHSPATDLGDLVSHDVLDDGRDKSRGTESLRRVHE</sequence>
<name>A0A410RYZ2_CORCK</name>
<evidence type="ECO:0000256" key="1">
    <source>
        <dbReference type="SAM" id="MobiDB-lite"/>
    </source>
</evidence>
<accession>A0A410RYZ2</accession>
<evidence type="ECO:0000313" key="2">
    <source>
        <dbReference type="EMBL" id="QAT87175.1"/>
    </source>
</evidence>
<feature type="compositionally biased region" description="Polar residues" evidence="1">
    <location>
        <begin position="1"/>
        <end position="11"/>
    </location>
</feature>